<evidence type="ECO:0000256" key="2">
    <source>
        <dbReference type="ARBA" id="ARBA00005982"/>
    </source>
</evidence>
<feature type="transmembrane region" description="Helical" evidence="7">
    <location>
        <begin position="78"/>
        <end position="96"/>
    </location>
</feature>
<sequence>MDTTDEKDRNINGQKEQDHQHEEDQPSSKRKKGGFITMPFIIANESFEKVASYGLMPNMILYLIKDYKMSVSQGTNLIFLWSAATNFLPLVGAFLADSFLGRFLTIAFGSIISLLGMILLWLTTAIPTAKPPPCDPLAHNCQSPTAGQIALLVFAFLLVSIGAGGVRPCSQAFGADQFDQRDNPKNRRVLETFFNWYYASACLSVVIALTVIVYIQDHRGWKTGFGIPAILMFLSAVFFLFASPFYVKNKVERSLFTSFVRVAVAAYRNRKMTLPPPGSNVQYCHNKEDSAATVPSDRLRFLNKACTISNPDQDIGPEGLPKDRWRLCTVEEVEELKALIRVLPTWSSSIMMSINTASQSTFPVLQAKTMDRHLGSRFEVPAGSFGTFLVIVIVLWIPIYDRVILPLASKIHGKPVRLSVKVRMGVGLFCTFTAMMVAGLVENVRRHKAIASNGQAMIHMSAMWLIPQFAFNGLAEAFNGIGQTEFYYSEFPKNMSSIATCLSGLGMAVGNLLASVILNLVDHVTKRRGKESWVSNNINRGHYDYYYWLLAALSFFNLSYYILCSRCYGPVLEERNKVVHEKERFPVEEEMAMLSTTSQQEKGEELKEDLGLSKSIK</sequence>
<feature type="region of interest" description="Disordered" evidence="6">
    <location>
        <begin position="1"/>
        <end position="32"/>
    </location>
</feature>
<feature type="transmembrane region" description="Helical" evidence="7">
    <location>
        <begin position="195"/>
        <end position="215"/>
    </location>
</feature>
<evidence type="ECO:0000256" key="1">
    <source>
        <dbReference type="ARBA" id="ARBA00004141"/>
    </source>
</evidence>
<evidence type="ECO:0000256" key="6">
    <source>
        <dbReference type="SAM" id="MobiDB-lite"/>
    </source>
</evidence>
<accession>A0A9Q1KYK6</accession>
<gene>
    <name evidence="8" type="ORF">Cgig2_016655</name>
</gene>
<evidence type="ECO:0000256" key="3">
    <source>
        <dbReference type="ARBA" id="ARBA00022692"/>
    </source>
</evidence>
<keyword evidence="4 7" id="KW-1133">Transmembrane helix</keyword>
<dbReference type="EMBL" id="JAKOGI010000006">
    <property type="protein sequence ID" value="KAJ8452074.1"/>
    <property type="molecule type" value="Genomic_DNA"/>
</dbReference>
<dbReference type="Gene3D" id="1.20.1250.20">
    <property type="entry name" value="MFS general substrate transporter like domains"/>
    <property type="match status" value="1"/>
</dbReference>
<evidence type="ECO:0000256" key="7">
    <source>
        <dbReference type="SAM" id="Phobius"/>
    </source>
</evidence>
<feature type="transmembrane region" description="Helical" evidence="7">
    <location>
        <begin position="495"/>
        <end position="521"/>
    </location>
</feature>
<reference evidence="8" key="1">
    <citation type="submission" date="2022-04" db="EMBL/GenBank/DDBJ databases">
        <title>Carnegiea gigantea Genome sequencing and assembly v2.</title>
        <authorList>
            <person name="Copetti D."/>
            <person name="Sanderson M.J."/>
            <person name="Burquez A."/>
            <person name="Wojciechowski M.F."/>
        </authorList>
    </citation>
    <scope>NUCLEOTIDE SEQUENCE</scope>
    <source>
        <strain evidence="8">SGP5-SGP5p</strain>
        <tissue evidence="8">Aerial part</tissue>
    </source>
</reference>
<feature type="region of interest" description="Disordered" evidence="6">
    <location>
        <begin position="594"/>
        <end position="617"/>
    </location>
</feature>
<evidence type="ECO:0000256" key="5">
    <source>
        <dbReference type="ARBA" id="ARBA00023136"/>
    </source>
</evidence>
<dbReference type="GO" id="GO:0022857">
    <property type="term" value="F:transmembrane transporter activity"/>
    <property type="evidence" value="ECO:0007669"/>
    <property type="project" value="InterPro"/>
</dbReference>
<dbReference type="InterPro" id="IPR018456">
    <property type="entry name" value="PTR2_symporter_CS"/>
</dbReference>
<name>A0A9Q1KYK6_9CARY</name>
<dbReference type="Pfam" id="PF00854">
    <property type="entry name" value="PTR2"/>
    <property type="match status" value="1"/>
</dbReference>
<protein>
    <submittedName>
        <fullName evidence="8">Uncharacterized protein</fullName>
    </submittedName>
</protein>
<evidence type="ECO:0000313" key="8">
    <source>
        <dbReference type="EMBL" id="KAJ8452074.1"/>
    </source>
</evidence>
<dbReference type="SUPFAM" id="SSF103473">
    <property type="entry name" value="MFS general substrate transporter"/>
    <property type="match status" value="1"/>
</dbReference>
<feature type="transmembrane region" description="Helical" evidence="7">
    <location>
        <begin position="424"/>
        <end position="444"/>
    </location>
</feature>
<dbReference type="CDD" id="cd17416">
    <property type="entry name" value="MFS_NPF1_2"/>
    <property type="match status" value="1"/>
</dbReference>
<dbReference type="InterPro" id="IPR000109">
    <property type="entry name" value="POT_fam"/>
</dbReference>
<organism evidence="8 9">
    <name type="scientific">Carnegiea gigantea</name>
    <dbReference type="NCBI Taxonomy" id="171969"/>
    <lineage>
        <taxon>Eukaryota</taxon>
        <taxon>Viridiplantae</taxon>
        <taxon>Streptophyta</taxon>
        <taxon>Embryophyta</taxon>
        <taxon>Tracheophyta</taxon>
        <taxon>Spermatophyta</taxon>
        <taxon>Magnoliopsida</taxon>
        <taxon>eudicotyledons</taxon>
        <taxon>Gunneridae</taxon>
        <taxon>Pentapetalae</taxon>
        <taxon>Caryophyllales</taxon>
        <taxon>Cactineae</taxon>
        <taxon>Cactaceae</taxon>
        <taxon>Cactoideae</taxon>
        <taxon>Echinocereeae</taxon>
        <taxon>Carnegiea</taxon>
    </lineage>
</organism>
<keyword evidence="5 7" id="KW-0472">Membrane</keyword>
<comment type="caution">
    <text evidence="8">The sequence shown here is derived from an EMBL/GenBank/DDBJ whole genome shotgun (WGS) entry which is preliminary data.</text>
</comment>
<feature type="transmembrane region" description="Helical" evidence="7">
    <location>
        <begin position="146"/>
        <end position="166"/>
    </location>
</feature>
<dbReference type="PROSITE" id="PS01022">
    <property type="entry name" value="PTR2_1"/>
    <property type="match status" value="1"/>
</dbReference>
<keyword evidence="3 7" id="KW-0812">Transmembrane</keyword>
<feature type="compositionally biased region" description="Basic and acidic residues" evidence="6">
    <location>
        <begin position="601"/>
        <end position="611"/>
    </location>
</feature>
<dbReference type="Proteomes" id="UP001153076">
    <property type="component" value="Unassembled WGS sequence"/>
</dbReference>
<dbReference type="GO" id="GO:0016020">
    <property type="term" value="C:membrane"/>
    <property type="evidence" value="ECO:0007669"/>
    <property type="project" value="UniProtKB-SubCell"/>
</dbReference>
<proteinExistence type="inferred from homology"/>
<dbReference type="AlphaFoldDB" id="A0A9Q1KYK6"/>
<dbReference type="OrthoDB" id="8904098at2759"/>
<feature type="transmembrane region" description="Helical" evidence="7">
    <location>
        <begin position="378"/>
        <end position="399"/>
    </location>
</feature>
<feature type="transmembrane region" description="Helical" evidence="7">
    <location>
        <begin position="103"/>
        <end position="126"/>
    </location>
</feature>
<keyword evidence="9" id="KW-1185">Reference proteome</keyword>
<feature type="compositionally biased region" description="Basic and acidic residues" evidence="6">
    <location>
        <begin position="1"/>
        <end position="27"/>
    </location>
</feature>
<feature type="transmembrane region" description="Helical" evidence="7">
    <location>
        <begin position="456"/>
        <end position="475"/>
    </location>
</feature>
<comment type="subcellular location">
    <subcellularLocation>
        <location evidence="1">Membrane</location>
        <topology evidence="1">Multi-pass membrane protein</topology>
    </subcellularLocation>
</comment>
<comment type="similarity">
    <text evidence="2">Belongs to the major facilitator superfamily. Proton-dependent oligopeptide transporter (POT/PTR) (TC 2.A.17) family.</text>
</comment>
<dbReference type="GO" id="GO:0006857">
    <property type="term" value="P:oligopeptide transport"/>
    <property type="evidence" value="ECO:0007669"/>
    <property type="project" value="InterPro"/>
</dbReference>
<feature type="transmembrane region" description="Helical" evidence="7">
    <location>
        <begin position="545"/>
        <end position="563"/>
    </location>
</feature>
<feature type="transmembrane region" description="Helical" evidence="7">
    <location>
        <begin position="227"/>
        <end position="247"/>
    </location>
</feature>
<dbReference type="PANTHER" id="PTHR11654">
    <property type="entry name" value="OLIGOPEPTIDE TRANSPORTER-RELATED"/>
    <property type="match status" value="1"/>
</dbReference>
<evidence type="ECO:0000313" key="9">
    <source>
        <dbReference type="Proteomes" id="UP001153076"/>
    </source>
</evidence>
<dbReference type="InterPro" id="IPR036259">
    <property type="entry name" value="MFS_trans_sf"/>
</dbReference>
<evidence type="ECO:0000256" key="4">
    <source>
        <dbReference type="ARBA" id="ARBA00022989"/>
    </source>
</evidence>